<dbReference type="EMBL" id="AAILJL010000012">
    <property type="protein sequence ID" value="ECF4923584.1"/>
    <property type="molecule type" value="Genomic_DNA"/>
</dbReference>
<dbReference type="GO" id="GO:0043709">
    <property type="term" value="P:cell adhesion involved in single-species biofilm formation"/>
    <property type="evidence" value="ECO:0007669"/>
    <property type="project" value="TreeGrafter"/>
</dbReference>
<dbReference type="PANTHER" id="PTHR33420">
    <property type="entry name" value="FIMBRIAL SUBUNIT ELFA-RELATED"/>
    <property type="match status" value="1"/>
</dbReference>
<evidence type="ECO:0000256" key="5">
    <source>
        <dbReference type="SAM" id="SignalP"/>
    </source>
</evidence>
<comment type="similarity">
    <text evidence="2">Belongs to the fimbrial protein family.</text>
</comment>
<comment type="subcellular location">
    <subcellularLocation>
        <location evidence="1">Fimbrium</location>
    </subcellularLocation>
</comment>
<name>A0A5Y2QMK9_SALER</name>
<organism evidence="7">
    <name type="scientific">Salmonella enterica subsp. arizonae</name>
    <dbReference type="NCBI Taxonomy" id="59203"/>
    <lineage>
        <taxon>Bacteria</taxon>
        <taxon>Pseudomonadati</taxon>
        <taxon>Pseudomonadota</taxon>
        <taxon>Gammaproteobacteria</taxon>
        <taxon>Enterobacterales</taxon>
        <taxon>Enterobacteriaceae</taxon>
        <taxon>Salmonella</taxon>
    </lineage>
</organism>
<dbReference type="Gene3D" id="2.60.40.1090">
    <property type="entry name" value="Fimbrial-type adhesion domain"/>
    <property type="match status" value="1"/>
</dbReference>
<keyword evidence="3 5" id="KW-0732">Signal</keyword>
<sequence length="407" mass="44138">MRNIKQMMRYIAFLLLVGCATSATGAGLVVGNKVEGPKGNIWKSAGPSEDFTFQYTNSFSQVIAVHKETSLRKVAVFNWSGEQSAGAVYCDKNDKNPLGIRLFHNYISSGKNADGHRLWKTNVTGLYFAMELTTLRTAGASNKPQWLDNDPGTAGAKSTGLVYDSGATACTHDYYYLLGGLQVGLKIHLYADSSFIPSTSADGDKFQLSKTGGHGAVDFYLSNDQATYAQSRYKANIIIPATGLKLQWPTCKEATVSGIGGTQVKDTNQVQLGSYQPKQIKAGLAPAKFSIDMDNCIYIHNIEVKLATTKVGKNNTELLGNQETSDAASGVGVLIEGLKSNASAQMKLLPNNSSSIYKDIINDPYTESTEGVKDYKLYFQATLQQDGNDDITPGKFRARGTFQITYP</sequence>
<protein>
    <recommendedName>
        <fullName evidence="6">Fimbrial-type adhesion domain-containing protein</fullName>
    </recommendedName>
</protein>
<accession>A0A5Y2QMK9</accession>
<dbReference type="InterPro" id="IPR050263">
    <property type="entry name" value="Bact_Fimbrial_Adh_Pro"/>
</dbReference>
<dbReference type="PANTHER" id="PTHR33420:SF12">
    <property type="entry name" value="FIMBRIN-LIKE PROTEIN FIMI-RELATED"/>
    <property type="match status" value="1"/>
</dbReference>
<evidence type="ECO:0000256" key="4">
    <source>
        <dbReference type="ARBA" id="ARBA00023263"/>
    </source>
</evidence>
<evidence type="ECO:0000256" key="2">
    <source>
        <dbReference type="ARBA" id="ARBA00006671"/>
    </source>
</evidence>
<dbReference type="Proteomes" id="UP000839641">
    <property type="component" value="Unassembled WGS sequence"/>
</dbReference>
<dbReference type="GO" id="GO:0009289">
    <property type="term" value="C:pilus"/>
    <property type="evidence" value="ECO:0007669"/>
    <property type="project" value="UniProtKB-SubCell"/>
</dbReference>
<evidence type="ECO:0000256" key="1">
    <source>
        <dbReference type="ARBA" id="ARBA00004561"/>
    </source>
</evidence>
<evidence type="ECO:0000259" key="6">
    <source>
        <dbReference type="Pfam" id="PF00419"/>
    </source>
</evidence>
<proteinExistence type="inferred from homology"/>
<comment type="caution">
    <text evidence="7">The sequence shown here is derived from an EMBL/GenBank/DDBJ whole genome shotgun (WGS) entry which is preliminary data.</text>
</comment>
<reference evidence="7" key="1">
    <citation type="submission" date="2019-07" db="EMBL/GenBank/DDBJ databases">
        <authorList>
            <consortium name="GenomeTrakr network: Whole genome sequencing for foodborne pathogen traceback"/>
        </authorList>
    </citation>
    <scope>NUCLEOTIDE SEQUENCE [LARGE SCALE GENOMIC DNA]</scope>
    <source>
        <strain evidence="7">FDA00014297</strain>
    </source>
</reference>
<evidence type="ECO:0000313" key="7">
    <source>
        <dbReference type="EMBL" id="ECF4923584.1"/>
    </source>
</evidence>
<dbReference type="InterPro" id="IPR008966">
    <property type="entry name" value="Adhesion_dom_sf"/>
</dbReference>
<dbReference type="Pfam" id="PF00419">
    <property type="entry name" value="Fimbrial"/>
    <property type="match status" value="1"/>
</dbReference>
<gene>
    <name evidence="7" type="ORF">FLP03_15565</name>
</gene>
<feature type="domain" description="Fimbrial-type adhesion" evidence="6">
    <location>
        <begin position="266"/>
        <end position="406"/>
    </location>
</feature>
<dbReference type="AlphaFoldDB" id="A0A5Y2QMK9"/>
<dbReference type="InterPro" id="IPR036937">
    <property type="entry name" value="Adhesion_dom_fimbrial_sf"/>
</dbReference>
<feature type="signal peptide" evidence="5">
    <location>
        <begin position="1"/>
        <end position="25"/>
    </location>
</feature>
<evidence type="ECO:0000256" key="3">
    <source>
        <dbReference type="ARBA" id="ARBA00022729"/>
    </source>
</evidence>
<feature type="chain" id="PRO_5024857135" description="Fimbrial-type adhesion domain-containing protein" evidence="5">
    <location>
        <begin position="26"/>
        <end position="407"/>
    </location>
</feature>
<dbReference type="SUPFAM" id="SSF49401">
    <property type="entry name" value="Bacterial adhesins"/>
    <property type="match status" value="1"/>
</dbReference>
<dbReference type="InterPro" id="IPR000259">
    <property type="entry name" value="Adhesion_dom_fimbrial"/>
</dbReference>
<keyword evidence="4" id="KW-0281">Fimbrium</keyword>